<evidence type="ECO:0000313" key="2">
    <source>
        <dbReference type="EMBL" id="MBW6530827.1"/>
    </source>
</evidence>
<organism evidence="2 3">
    <name type="scientific">Sphingomonas citri</name>
    <dbReference type="NCBI Taxonomy" id="2862499"/>
    <lineage>
        <taxon>Bacteria</taxon>
        <taxon>Pseudomonadati</taxon>
        <taxon>Pseudomonadota</taxon>
        <taxon>Alphaproteobacteria</taxon>
        <taxon>Sphingomonadales</taxon>
        <taxon>Sphingomonadaceae</taxon>
        <taxon>Sphingomonas</taxon>
    </lineage>
</organism>
<dbReference type="SUPFAM" id="SSF109998">
    <property type="entry name" value="Triger factor/SurA peptide-binding domain-like"/>
    <property type="match status" value="1"/>
</dbReference>
<name>A0ABS7BMJ1_9SPHN</name>
<proteinExistence type="predicted"/>
<feature type="region of interest" description="Disordered" evidence="1">
    <location>
        <begin position="262"/>
        <end position="283"/>
    </location>
</feature>
<evidence type="ECO:0000256" key="1">
    <source>
        <dbReference type="SAM" id="MobiDB-lite"/>
    </source>
</evidence>
<comment type="caution">
    <text evidence="2">The sequence shown here is derived from an EMBL/GenBank/DDBJ whole genome shotgun (WGS) entry which is preliminary data.</text>
</comment>
<dbReference type="Pfam" id="PF13623">
    <property type="entry name" value="SurA_N_2"/>
    <property type="match status" value="1"/>
</dbReference>
<dbReference type="EMBL" id="JAHXZN010000002">
    <property type="protein sequence ID" value="MBW6530827.1"/>
    <property type="molecule type" value="Genomic_DNA"/>
</dbReference>
<dbReference type="InterPro" id="IPR027304">
    <property type="entry name" value="Trigger_fact/SurA_dom_sf"/>
</dbReference>
<dbReference type="RefSeq" id="WP_219748272.1">
    <property type="nucleotide sequence ID" value="NZ_JAHXZN010000002.1"/>
</dbReference>
<protein>
    <submittedName>
        <fullName evidence="2">SurA N-terminal domain-containing protein</fullName>
    </submittedName>
</protein>
<dbReference type="Proteomes" id="UP000759103">
    <property type="component" value="Unassembled WGS sequence"/>
</dbReference>
<evidence type="ECO:0000313" key="3">
    <source>
        <dbReference type="Proteomes" id="UP000759103"/>
    </source>
</evidence>
<keyword evidence="3" id="KW-1185">Reference proteome</keyword>
<gene>
    <name evidence="2" type="ORF">KZ820_08775</name>
</gene>
<feature type="compositionally biased region" description="Low complexity" evidence="1">
    <location>
        <begin position="274"/>
        <end position="283"/>
    </location>
</feature>
<dbReference type="Gene3D" id="1.10.8.1040">
    <property type="match status" value="1"/>
</dbReference>
<reference evidence="2 3" key="1">
    <citation type="submission" date="2021-07" db="EMBL/GenBank/DDBJ databases">
        <title>Sphingomonas sp.</title>
        <authorList>
            <person name="Feng G."/>
            <person name="Li J."/>
            <person name="Pan M."/>
        </authorList>
    </citation>
    <scope>NUCLEOTIDE SEQUENCE [LARGE SCALE GENOMIC DNA]</scope>
    <source>
        <strain evidence="2 3">RRHST34</strain>
    </source>
</reference>
<dbReference type="PROSITE" id="PS51257">
    <property type="entry name" value="PROKAR_LIPOPROTEIN"/>
    <property type="match status" value="1"/>
</dbReference>
<sequence length="283" mass="30256">MFRRGTLIAASSLALLAAGCDRKPTGQSVAVVNGDEISIGELNAELQQANVPQGADQKVVRAQLLQNIISRRLLAQDARKNGVDKTPEFLSRQRRLTDELLIAMNAERQNGSQKLPDQKAIDQFIAANPQAFAQRQVLALQQIAIDPPSDPKALEPLKDAHSLDAVAAALTKLNIPFTRTSGRLDTASVPPEVLKRILALPSTEPFVLPAGGKLFANVIVGREPVAMSADDMRKAALGALRKQNEDKSLNDQVKQLRSTAKIEYQPGYAPPPTGAGAPAAGAK</sequence>
<accession>A0ABS7BMJ1</accession>